<evidence type="ECO:0000313" key="3">
    <source>
        <dbReference type="Proteomes" id="UP001190700"/>
    </source>
</evidence>
<feature type="region of interest" description="Disordered" evidence="1">
    <location>
        <begin position="172"/>
        <end position="265"/>
    </location>
</feature>
<name>A0AAE0GW33_9CHLO</name>
<comment type="caution">
    <text evidence="2">The sequence shown here is derived from an EMBL/GenBank/DDBJ whole genome shotgun (WGS) entry which is preliminary data.</text>
</comment>
<feature type="compositionally biased region" description="Gly residues" evidence="1">
    <location>
        <begin position="186"/>
        <end position="196"/>
    </location>
</feature>
<dbReference type="AlphaFoldDB" id="A0AAE0GW33"/>
<dbReference type="Proteomes" id="UP001190700">
    <property type="component" value="Unassembled WGS sequence"/>
</dbReference>
<organism evidence="2 3">
    <name type="scientific">Cymbomonas tetramitiformis</name>
    <dbReference type="NCBI Taxonomy" id="36881"/>
    <lineage>
        <taxon>Eukaryota</taxon>
        <taxon>Viridiplantae</taxon>
        <taxon>Chlorophyta</taxon>
        <taxon>Pyramimonadophyceae</taxon>
        <taxon>Pyramimonadales</taxon>
        <taxon>Pyramimonadaceae</taxon>
        <taxon>Cymbomonas</taxon>
    </lineage>
</organism>
<dbReference type="EMBL" id="LGRX02001936">
    <property type="protein sequence ID" value="KAK3285176.1"/>
    <property type="molecule type" value="Genomic_DNA"/>
</dbReference>
<feature type="compositionally biased region" description="Gly residues" evidence="1">
    <location>
        <begin position="217"/>
        <end position="229"/>
    </location>
</feature>
<feature type="compositionally biased region" description="Low complexity" evidence="1">
    <location>
        <begin position="45"/>
        <end position="59"/>
    </location>
</feature>
<feature type="region of interest" description="Disordered" evidence="1">
    <location>
        <begin position="45"/>
        <end position="70"/>
    </location>
</feature>
<evidence type="ECO:0000313" key="2">
    <source>
        <dbReference type="EMBL" id="KAK3285176.1"/>
    </source>
</evidence>
<keyword evidence="3" id="KW-1185">Reference proteome</keyword>
<protein>
    <submittedName>
        <fullName evidence="2">Uncharacterized protein</fullName>
    </submittedName>
</protein>
<reference evidence="2 3" key="1">
    <citation type="journal article" date="2015" name="Genome Biol. Evol.">
        <title>Comparative Genomics of a Bacterivorous Green Alga Reveals Evolutionary Causalities and Consequences of Phago-Mixotrophic Mode of Nutrition.</title>
        <authorList>
            <person name="Burns J.A."/>
            <person name="Paasch A."/>
            <person name="Narechania A."/>
            <person name="Kim E."/>
        </authorList>
    </citation>
    <scope>NUCLEOTIDE SEQUENCE [LARGE SCALE GENOMIC DNA]</scope>
    <source>
        <strain evidence="2 3">PLY_AMNH</strain>
    </source>
</reference>
<evidence type="ECO:0000256" key="1">
    <source>
        <dbReference type="SAM" id="MobiDB-lite"/>
    </source>
</evidence>
<proteinExistence type="predicted"/>
<gene>
    <name evidence="2" type="ORF">CYMTET_7207</name>
</gene>
<sequence>MADVHARPPKLRSVSTCPPPAAMCAGVRASLPACNTFAPALQSSANASRSSRAASMGARPPRQCGGAAAEVARPAGWQGGSSGGVAARGAKVAVAVKQQMRCGSRGGMAAGAVRPQRQRAPKFGGSQGGAVALAAASSEEEISPEDGCALVEPLKTWRLRSPLVLKVKGVEGGDGGQGEWRREGGKGCGGGRGGGVEMASRLLPRRGGKAAMAQRKWGGGGEPEVGGRGKQAQGRRKDNLAARGGGAASMRLPWLQGRRAGEGSR</sequence>
<accession>A0AAE0GW33</accession>